<dbReference type="Proteomes" id="UP000646827">
    <property type="component" value="Unassembled WGS sequence"/>
</dbReference>
<organism evidence="1 2">
    <name type="scientific">Circinella minor</name>
    <dbReference type="NCBI Taxonomy" id="1195481"/>
    <lineage>
        <taxon>Eukaryota</taxon>
        <taxon>Fungi</taxon>
        <taxon>Fungi incertae sedis</taxon>
        <taxon>Mucoromycota</taxon>
        <taxon>Mucoromycotina</taxon>
        <taxon>Mucoromycetes</taxon>
        <taxon>Mucorales</taxon>
        <taxon>Lichtheimiaceae</taxon>
        <taxon>Circinella</taxon>
    </lineage>
</organism>
<comment type="caution">
    <text evidence="1">The sequence shown here is derived from an EMBL/GenBank/DDBJ whole genome shotgun (WGS) entry which is preliminary data.</text>
</comment>
<evidence type="ECO:0000313" key="1">
    <source>
        <dbReference type="EMBL" id="KAG2213635.1"/>
    </source>
</evidence>
<protein>
    <submittedName>
        <fullName evidence="1">Uncharacterized protein</fullName>
    </submittedName>
</protein>
<evidence type="ECO:0000313" key="2">
    <source>
        <dbReference type="Proteomes" id="UP000646827"/>
    </source>
</evidence>
<name>A0A8H7VAU3_9FUNG</name>
<dbReference type="AlphaFoldDB" id="A0A8H7VAU3"/>
<gene>
    <name evidence="1" type="ORF">INT45_008805</name>
</gene>
<dbReference type="OrthoDB" id="2298205at2759"/>
<accession>A0A8H7VAU3</accession>
<dbReference type="EMBL" id="JAEPRB010000671">
    <property type="protein sequence ID" value="KAG2213635.1"/>
    <property type="molecule type" value="Genomic_DNA"/>
</dbReference>
<sequence length="142" mass="16687">MNRTTWIMQGLYEKGQELIARNERTLANELCRRYSFHLIGSAFWKLPQPQFNIYEAIVVDDLHQIGGVYKHILNFVETHICSKYRKKAIVDINKRAASLPTFKGHRRFDKGLFLSSLTNPTYNELRGYMTIILPCIYDYIEP</sequence>
<keyword evidence="2" id="KW-1185">Reference proteome</keyword>
<reference evidence="1 2" key="1">
    <citation type="submission" date="2020-12" db="EMBL/GenBank/DDBJ databases">
        <title>Metabolic potential, ecology and presence of endohyphal bacteria is reflected in genomic diversity of Mucoromycotina.</title>
        <authorList>
            <person name="Muszewska A."/>
            <person name="Okrasinska A."/>
            <person name="Steczkiewicz K."/>
            <person name="Drgas O."/>
            <person name="Orlowska M."/>
            <person name="Perlinska-Lenart U."/>
            <person name="Aleksandrzak-Piekarczyk T."/>
            <person name="Szatraj K."/>
            <person name="Zielenkiewicz U."/>
            <person name="Pilsyk S."/>
            <person name="Malc E."/>
            <person name="Mieczkowski P."/>
            <person name="Kruszewska J.S."/>
            <person name="Biernat P."/>
            <person name="Pawlowska J."/>
        </authorList>
    </citation>
    <scope>NUCLEOTIDE SEQUENCE [LARGE SCALE GENOMIC DNA]</scope>
    <source>
        <strain evidence="1 2">CBS 142.35</strain>
    </source>
</reference>
<proteinExistence type="predicted"/>